<name>A0ABU5CCB0_9BACI</name>
<organism evidence="2 3">
    <name type="scientific">Tigheibacillus halophilus</name>
    <dbReference type="NCBI Taxonomy" id="361280"/>
    <lineage>
        <taxon>Bacteria</taxon>
        <taxon>Bacillati</taxon>
        <taxon>Bacillota</taxon>
        <taxon>Bacilli</taxon>
        <taxon>Bacillales</taxon>
        <taxon>Bacillaceae</taxon>
        <taxon>Tigheibacillus</taxon>
    </lineage>
</organism>
<gene>
    <name evidence="2" type="ORF">RWE15_21960</name>
</gene>
<accession>A0ABU5CCB0</accession>
<keyword evidence="1" id="KW-0812">Transmembrane</keyword>
<dbReference type="EMBL" id="JAWDIP010000004">
    <property type="protein sequence ID" value="MDY0396491.1"/>
    <property type="molecule type" value="Genomic_DNA"/>
</dbReference>
<keyword evidence="1" id="KW-1133">Transmembrane helix</keyword>
<sequence>MARIIAFLILLLPGVFSAIGIKLIRDALFNDYYLLFFNAGIQFIIGCILFIGGIGFYWRIHFLQRSQNASNQKKRKTVQPKPITHYKQMSAISPVCSFIFCTDNTLLYVFML</sequence>
<proteinExistence type="predicted"/>
<evidence type="ECO:0000313" key="2">
    <source>
        <dbReference type="EMBL" id="MDY0396491.1"/>
    </source>
</evidence>
<evidence type="ECO:0000256" key="1">
    <source>
        <dbReference type="SAM" id="Phobius"/>
    </source>
</evidence>
<evidence type="ECO:0000313" key="3">
    <source>
        <dbReference type="Proteomes" id="UP001281447"/>
    </source>
</evidence>
<keyword evidence="1" id="KW-0472">Membrane</keyword>
<reference evidence="2 3" key="1">
    <citation type="submission" date="2023-10" db="EMBL/GenBank/DDBJ databases">
        <title>Virgibacillus halophilus 5B73C genome.</title>
        <authorList>
            <person name="Miliotis G."/>
            <person name="Sengupta P."/>
            <person name="Hameed A."/>
            <person name="Chuvochina M."/>
            <person name="Mcdonagh F."/>
            <person name="Simpson A.C."/>
            <person name="Singh N.K."/>
            <person name="Rekha P.D."/>
            <person name="Raman K."/>
            <person name="Hugenholtz P."/>
            <person name="Venkateswaran K."/>
        </authorList>
    </citation>
    <scope>NUCLEOTIDE SEQUENCE [LARGE SCALE GENOMIC DNA]</scope>
    <source>
        <strain evidence="2 3">5B73C</strain>
    </source>
</reference>
<dbReference type="Proteomes" id="UP001281447">
    <property type="component" value="Unassembled WGS sequence"/>
</dbReference>
<protein>
    <submittedName>
        <fullName evidence="2">DUF2627 family protein</fullName>
    </submittedName>
</protein>
<feature type="transmembrane region" description="Helical" evidence="1">
    <location>
        <begin position="33"/>
        <end position="58"/>
    </location>
</feature>
<keyword evidence="3" id="KW-1185">Reference proteome</keyword>
<dbReference type="InterPro" id="IPR020138">
    <property type="entry name" value="Uncharacterised_YqzF"/>
</dbReference>
<dbReference type="Pfam" id="PF11118">
    <property type="entry name" value="DUF2627"/>
    <property type="match status" value="1"/>
</dbReference>
<comment type="caution">
    <text evidence="2">The sequence shown here is derived from an EMBL/GenBank/DDBJ whole genome shotgun (WGS) entry which is preliminary data.</text>
</comment>